<accession>A0A6C7EAD4</accession>
<dbReference type="EMBL" id="AP012057">
    <property type="protein sequence ID" value="BAN03421.1"/>
    <property type="molecule type" value="Genomic_DNA"/>
</dbReference>
<evidence type="ECO:0000259" key="4">
    <source>
        <dbReference type="SMART" id="SM00563"/>
    </source>
</evidence>
<dbReference type="RefSeq" id="WP_015442668.1">
    <property type="nucleotide sequence ID" value="NC_020520.1"/>
</dbReference>
<dbReference type="InterPro" id="IPR023214">
    <property type="entry name" value="HAD_sf"/>
</dbReference>
<dbReference type="InterPro" id="IPR006385">
    <property type="entry name" value="HAD_hydro_SerB1"/>
</dbReference>
<dbReference type="GO" id="GO:0003841">
    <property type="term" value="F:1-acylglycerol-3-phosphate O-acyltransferase activity"/>
    <property type="evidence" value="ECO:0007669"/>
    <property type="project" value="TreeGrafter"/>
</dbReference>
<dbReference type="Pfam" id="PF12710">
    <property type="entry name" value="HAD"/>
    <property type="match status" value="1"/>
</dbReference>
<dbReference type="EC" id="2.3.-.-" evidence="5"/>
<protein>
    <submittedName>
        <fullName evidence="5">Putative acyltransferase</fullName>
        <ecNumber evidence="5">2.3.-.-</ecNumber>
    </submittedName>
</protein>
<feature type="domain" description="Phospholipid/glycerol acyltransferase" evidence="4">
    <location>
        <begin position="273"/>
        <end position="392"/>
    </location>
</feature>
<dbReference type="GO" id="GO:0005886">
    <property type="term" value="C:plasma membrane"/>
    <property type="evidence" value="ECO:0007669"/>
    <property type="project" value="TreeGrafter"/>
</dbReference>
<proteinExistence type="predicted"/>
<dbReference type="OrthoDB" id="25607at2"/>
<dbReference type="CDD" id="cd07989">
    <property type="entry name" value="LPLAT_AGPAT-like"/>
    <property type="match status" value="1"/>
</dbReference>
<gene>
    <name evidence="5" type="ORF">YM304_31070</name>
</gene>
<feature type="region of interest" description="Disordered" evidence="3">
    <location>
        <begin position="448"/>
        <end position="482"/>
    </location>
</feature>
<evidence type="ECO:0000313" key="6">
    <source>
        <dbReference type="Proteomes" id="UP000011863"/>
    </source>
</evidence>
<organism evidence="5 6">
    <name type="scientific">Ilumatobacter coccineus (strain NBRC 103263 / KCTC 29153 / YM16-304)</name>
    <dbReference type="NCBI Taxonomy" id="1313172"/>
    <lineage>
        <taxon>Bacteria</taxon>
        <taxon>Bacillati</taxon>
        <taxon>Actinomycetota</taxon>
        <taxon>Acidimicrobiia</taxon>
        <taxon>Acidimicrobiales</taxon>
        <taxon>Ilumatobacteraceae</taxon>
        <taxon>Ilumatobacter</taxon>
    </lineage>
</organism>
<evidence type="ECO:0000256" key="1">
    <source>
        <dbReference type="ARBA" id="ARBA00022679"/>
    </source>
</evidence>
<dbReference type="Gene3D" id="1.20.1440.100">
    <property type="entry name" value="SG protein - dephosphorylation function"/>
    <property type="match status" value="1"/>
</dbReference>
<evidence type="ECO:0000256" key="2">
    <source>
        <dbReference type="ARBA" id="ARBA00023315"/>
    </source>
</evidence>
<dbReference type="InterPro" id="IPR002123">
    <property type="entry name" value="Plipid/glycerol_acylTrfase"/>
</dbReference>
<dbReference type="SMART" id="SM00563">
    <property type="entry name" value="PlsC"/>
    <property type="match status" value="1"/>
</dbReference>
<dbReference type="AlphaFoldDB" id="A0A6C7EAD4"/>
<name>A0A6C7EAD4_ILUCY</name>
<evidence type="ECO:0000313" key="5">
    <source>
        <dbReference type="EMBL" id="BAN03421.1"/>
    </source>
</evidence>
<keyword evidence="2 5" id="KW-0012">Acyltransferase</keyword>
<dbReference type="SUPFAM" id="SSF69593">
    <property type="entry name" value="Glycerol-3-phosphate (1)-acyltransferase"/>
    <property type="match status" value="1"/>
</dbReference>
<keyword evidence="6" id="KW-1185">Reference proteome</keyword>
<dbReference type="SUPFAM" id="SSF56784">
    <property type="entry name" value="HAD-like"/>
    <property type="match status" value="1"/>
</dbReference>
<dbReference type="Proteomes" id="UP000011863">
    <property type="component" value="Chromosome"/>
</dbReference>
<dbReference type="GO" id="GO:0006654">
    <property type="term" value="P:phosphatidic acid biosynthetic process"/>
    <property type="evidence" value="ECO:0007669"/>
    <property type="project" value="TreeGrafter"/>
</dbReference>
<sequence>MAATAAIFDLDRTLVAESSTTVFIKHIAEAGISDGTDIPFLDPLVEVTQRAIKTIFNTVGESRLLMQPAKLAVRAAAGWSVVDVDAASRAAAKELADHVLPFAKLIIDDHRAAGRLLVLASTSPVAFTAPLADELGFDAVIGTKWGSDGSAYNGILDGPFVWGPDKAAAVERWADENSVDLSRSYAYSDSYFDSPLLDLVGHPTAVNPDARLAATAAIKGWPIRHFDKSDGVIKVAGREIQEWSRPLMRPELVAPYADISFEHVDKIPSDGPAIVVFNHRSYFDPTVMGLLMAKAGRNVRGLGKKEVFDVPIIGRLMRGIGGVRVERASGSDEPLRAAARALDGGEVVMLAPEGTIPRGPAFFDPALRGRWGAAKLAAQTGAPVIPVGLWGTEHVWPRSARLPNLNPLRRPEVSAVVGDPVELSRDDPDADTTAIMQAIVDLLPDEAREQRTPTVDELMRTFPPGYRGDPNAETTRRPGTDT</sequence>
<dbReference type="InterPro" id="IPR036412">
    <property type="entry name" value="HAD-like_sf"/>
</dbReference>
<dbReference type="PANTHER" id="PTHR10434:SF11">
    <property type="entry name" value="1-ACYL-SN-GLYCEROL-3-PHOSPHATE ACYLTRANSFERASE"/>
    <property type="match status" value="1"/>
</dbReference>
<dbReference type="Pfam" id="PF01553">
    <property type="entry name" value="Acyltransferase"/>
    <property type="match status" value="1"/>
</dbReference>
<dbReference type="Gene3D" id="3.40.50.1000">
    <property type="entry name" value="HAD superfamily/HAD-like"/>
    <property type="match status" value="1"/>
</dbReference>
<keyword evidence="1 5" id="KW-0808">Transferase</keyword>
<reference evidence="5 6" key="1">
    <citation type="journal article" date="2013" name="Int. J. Syst. Evol. Microbiol.">
        <title>Ilumatobacter nonamiense sp. nov. and Ilumatobacter coccineum sp. nov., isolated from seashore sand.</title>
        <authorList>
            <person name="Matsumoto A."/>
            <person name="Kasai H."/>
            <person name="Matsuo Y."/>
            <person name="Shizuri Y."/>
            <person name="Ichikawa N."/>
            <person name="Fujita N."/>
            <person name="Omura S."/>
            <person name="Takahashi Y."/>
        </authorList>
    </citation>
    <scope>NUCLEOTIDE SEQUENCE [LARGE SCALE GENOMIC DNA]</scope>
    <source>
        <strain evidence="6">NBRC 103263 / KCTC 29153 / YM16-304</strain>
    </source>
</reference>
<dbReference type="KEGG" id="aym:YM304_31070"/>
<dbReference type="NCBIfam" id="TIGR01490">
    <property type="entry name" value="HAD-SF-IB-hyp1"/>
    <property type="match status" value="1"/>
</dbReference>
<evidence type="ECO:0000256" key="3">
    <source>
        <dbReference type="SAM" id="MobiDB-lite"/>
    </source>
</evidence>
<dbReference type="PANTHER" id="PTHR10434">
    <property type="entry name" value="1-ACYL-SN-GLYCEROL-3-PHOSPHATE ACYLTRANSFERASE"/>
    <property type="match status" value="1"/>
</dbReference>